<evidence type="ECO:0000313" key="2">
    <source>
        <dbReference type="EMBL" id="ARP20329.1"/>
    </source>
</evidence>
<protein>
    <submittedName>
        <fullName evidence="2">Glycosyl transferases group 1</fullName>
    </submittedName>
</protein>
<accession>A0A1W6UBF2</accession>
<proteinExistence type="predicted"/>
<dbReference type="CDD" id="cd03801">
    <property type="entry name" value="GT4_PimA-like"/>
    <property type="match status" value="1"/>
</dbReference>
<dbReference type="RefSeq" id="WP_017635290.1">
    <property type="nucleotide sequence ID" value="NZ_CP017890.1"/>
</dbReference>
<evidence type="ECO:0000259" key="1">
    <source>
        <dbReference type="Pfam" id="PF13579"/>
    </source>
</evidence>
<reference evidence="2" key="1">
    <citation type="submission" date="2016-10" db="EMBL/GenBank/DDBJ databases">
        <title>The High Quality Genome of Vibrio alginolyticus K01M1.</title>
        <authorList>
            <person name="Wendling C."/>
            <person name="Chibani C.M."/>
            <person name="Hertel R."/>
            <person name="Sproer C."/>
            <person name="Bunk B."/>
            <person name="Overmann J."/>
            <person name="Roth O."/>
            <person name="Liesegang H."/>
        </authorList>
    </citation>
    <scope>NUCLEOTIDE SEQUENCE</scope>
    <source>
        <strain evidence="2">K05K4</strain>
    </source>
</reference>
<dbReference type="PANTHER" id="PTHR45947">
    <property type="entry name" value="SULFOQUINOVOSYL TRANSFERASE SQD2"/>
    <property type="match status" value="1"/>
</dbReference>
<sequence length="343" mass="39063">MKKVLHVTEAFGGGVQTALYSYVHSSRDEPYQHFLLARARENDLTNENNHHIFVQTKWVEGGLLQFIRDANHMIASLGPDVVHLHSSKAGFLGRFLKLGKARLVYTPHCYAFEREDISELARQIYKALEKVKLSKIDVVAGCSQRECDLAISIGAKRAELLNNYVSYQSEDRIERNKQEALKLVVLGRVAPQKDPQFLISTLQFLNRYALNRPIEITWIGGGDQVLEQKLRTENVDVTGMLPRDEVVEKLKGSDLYLHTAAWEGMPLTILEASKLHLPMVIRTIGATKDLNYPFLALTPEKMAKQIAHCVNHYEEIDFRQYTAELNDAFSEEKQRLALNKLYG</sequence>
<organism evidence="2">
    <name type="scientific">Vibrio alginolyticus</name>
    <dbReference type="NCBI Taxonomy" id="663"/>
    <lineage>
        <taxon>Bacteria</taxon>
        <taxon>Pseudomonadati</taxon>
        <taxon>Pseudomonadota</taxon>
        <taxon>Gammaproteobacteria</taxon>
        <taxon>Vibrionales</taxon>
        <taxon>Vibrionaceae</taxon>
        <taxon>Vibrio</taxon>
    </lineage>
</organism>
<dbReference type="PANTHER" id="PTHR45947:SF3">
    <property type="entry name" value="SULFOQUINOVOSYL TRANSFERASE SQD2"/>
    <property type="match status" value="1"/>
</dbReference>
<dbReference type="InterPro" id="IPR050194">
    <property type="entry name" value="Glycosyltransferase_grp1"/>
</dbReference>
<dbReference type="Gene3D" id="3.40.50.2000">
    <property type="entry name" value="Glycogen Phosphorylase B"/>
    <property type="match status" value="2"/>
</dbReference>
<name>A0A1W6UBF2_VIBAL</name>
<gene>
    <name evidence="2" type="ORF">K05K4_36020</name>
</gene>
<dbReference type="AlphaFoldDB" id="A0A1W6UBF2"/>
<dbReference type="GO" id="GO:0016757">
    <property type="term" value="F:glycosyltransferase activity"/>
    <property type="evidence" value="ECO:0007669"/>
    <property type="project" value="UniProtKB-ARBA"/>
</dbReference>
<feature type="domain" description="Glycosyltransferase subfamily 4-like N-terminal" evidence="1">
    <location>
        <begin position="13"/>
        <end position="159"/>
    </location>
</feature>
<dbReference type="Pfam" id="PF13579">
    <property type="entry name" value="Glyco_trans_4_4"/>
    <property type="match status" value="1"/>
</dbReference>
<dbReference type="Pfam" id="PF13692">
    <property type="entry name" value="Glyco_trans_1_4"/>
    <property type="match status" value="1"/>
</dbReference>
<dbReference type="InterPro" id="IPR028098">
    <property type="entry name" value="Glyco_trans_4-like_N"/>
</dbReference>
<dbReference type="SUPFAM" id="SSF53756">
    <property type="entry name" value="UDP-Glycosyltransferase/glycogen phosphorylase"/>
    <property type="match status" value="1"/>
</dbReference>
<dbReference type="EMBL" id="CP017903">
    <property type="protein sequence ID" value="ARP20329.1"/>
    <property type="molecule type" value="Genomic_DNA"/>
</dbReference>
<keyword evidence="2" id="KW-0808">Transferase</keyword>